<dbReference type="Gene3D" id="3.30.40.10">
    <property type="entry name" value="Zinc/RING finger domain, C3HC4 (zinc finger)"/>
    <property type="match status" value="1"/>
</dbReference>
<comment type="caution">
    <text evidence="7">The sequence shown here is derived from an EMBL/GenBank/DDBJ whole genome shotgun (WGS) entry which is preliminary data.</text>
</comment>
<accession>A0A4Q2DI44</accession>
<dbReference type="OrthoDB" id="3269001at2759"/>
<gene>
    <name evidence="7" type="ORF">EST38_g7389</name>
</gene>
<evidence type="ECO:0000259" key="6">
    <source>
        <dbReference type="PROSITE" id="PS50089"/>
    </source>
</evidence>
<name>A0A4Q2DI44_9AGAR</name>
<dbReference type="PROSITE" id="PS50089">
    <property type="entry name" value="ZF_RING_2"/>
    <property type="match status" value="1"/>
</dbReference>
<dbReference type="InterPro" id="IPR004242">
    <property type="entry name" value="Transposase_21"/>
</dbReference>
<dbReference type="InterPro" id="IPR017907">
    <property type="entry name" value="Znf_RING_CS"/>
</dbReference>
<feature type="domain" description="RING-type" evidence="6">
    <location>
        <begin position="7"/>
        <end position="47"/>
    </location>
</feature>
<protein>
    <recommendedName>
        <fullName evidence="6">RING-type domain-containing protein</fullName>
    </recommendedName>
</protein>
<evidence type="ECO:0000256" key="1">
    <source>
        <dbReference type="ARBA" id="ARBA00022723"/>
    </source>
</evidence>
<evidence type="ECO:0000256" key="2">
    <source>
        <dbReference type="ARBA" id="ARBA00022771"/>
    </source>
</evidence>
<keyword evidence="3" id="KW-0862">Zinc</keyword>
<dbReference type="InterPro" id="IPR013083">
    <property type="entry name" value="Znf_RING/FYVE/PHD"/>
</dbReference>
<dbReference type="PANTHER" id="PTHR46579">
    <property type="entry name" value="F5/8 TYPE C DOMAIN-CONTAINING PROTEIN-RELATED"/>
    <property type="match status" value="1"/>
</dbReference>
<keyword evidence="8" id="KW-1185">Reference proteome</keyword>
<keyword evidence="1" id="KW-0479">Metal-binding</keyword>
<dbReference type="PROSITE" id="PS00518">
    <property type="entry name" value="ZF_RING_1"/>
    <property type="match status" value="1"/>
</dbReference>
<dbReference type="InterPro" id="IPR001841">
    <property type="entry name" value="Znf_RING"/>
</dbReference>
<dbReference type="Proteomes" id="UP000290288">
    <property type="component" value="Unassembled WGS sequence"/>
</dbReference>
<dbReference type="PANTHER" id="PTHR46579:SF1">
    <property type="entry name" value="F5_8 TYPE C DOMAIN-CONTAINING PROTEIN"/>
    <property type="match status" value="1"/>
</dbReference>
<evidence type="ECO:0000256" key="4">
    <source>
        <dbReference type="PROSITE-ProRule" id="PRU00175"/>
    </source>
</evidence>
<evidence type="ECO:0000256" key="5">
    <source>
        <dbReference type="SAM" id="MobiDB-lite"/>
    </source>
</evidence>
<dbReference type="GO" id="GO:0008270">
    <property type="term" value="F:zinc ion binding"/>
    <property type="evidence" value="ECO:0007669"/>
    <property type="project" value="UniProtKB-KW"/>
</dbReference>
<sequence>MSSIPTCGVCYTEVHPVDKPAKRIVCGHVFCTECITRLIFQMRPCPLKCRSGARLRFRDTRTLHFSIVPTTERDDRKAVADVVKAVASELQHLESSAEENSKRIKTLGHRVTNQLSTLSRFSPIHRSGLANQKDVMQKIWNAERLLQAEVEREKTLLGELEAAQQKFLELSQACGSVKYGPSESLDFLAAHPSTTQSSPAYSNHRSLTDPRLELQQIRYDHLARPFIRPLKLEFAGRPKIPIVPNDGNHRYVYKGIFNSTPYDLLECPTNALFLRQEAQMHDWVNRVRHLKQLHDDANFLLCCQSVEKDLTSSLDRLFQWKIEIYFEQHVSPEKNSVSPLPTVETTRYLQIYDYDGGDPLYNRLILPGILLVLVLHLVFNGSRGLCEVVLALLHDQLDGLQGLVTDQRLEHLQRILPNTIKGALGVFEFDPVVRRFVVCSQCYAIVPKTEDSPILCQYKETPASPPCSAKLTRTDHATTGMETRRPIKEYLHQDFREWLGRFLCRPDIEEMLDSRKTTSRQRKAALSQANVTVHDILESKGLQEFSWPDGKAFYDCPDNEFRLFFALSGDGFNPLFNREAKQTVTSTGLYLFCLNLPLEERQKPENVYLAGVIPGPDKPSGTQINHYISLIVDDFLPFWNTGVRYTRTWKRPTGALCRTAIVPVLADALGVRQLCGYGSVTSTFFCTFCWLPLSNVENFNKSSWPQRDLETHRFWAEQWKEADSVTRERLVEDHGIRHTPLLRLPYFDPPKYSIVDTMHNFFTGILQRHCRNIWGMDIEVEDGNGEFPPGSSPPLQPSLYAMREARKALQLGDVAALTKSRKDALWYLCLDLDRRRGRNKKDLIRELLRWRKAQGPFITDPRWEDTETAEETAAPFDPLFRTYQSTLPVTSLPSQTGPQLGGAIGYSADATPLTSSSFKNLFLPRRDAAVPPQVLVTRSNHGVSVKTKKHARPNTAVLGSVILKAVGDDMQKTMVPRWISPAPIRAGQKKHGKLSADQWRVFCGIHLAVTLIRLWGRQPEDSRWYKMLINFLDLVKAVEIGSMLVTSRNHIDEYETLMTRYLVTMKSLYKEARVVPNHHLALHTADFLDYRGPSPETHDLTIIHPEGSGSRLNDLLRPTAPALSNVKKRQSKQSTPLSAEEVAKLTALLSSEQELQTPQASSEARLLNPVSSSLHSFKLRGITYRPFSRSPRDSNVLIGSGSEYRPAQLEKIFLHRREVAGEEVREEIFCKIRFLQALPLTIVEQDWFRQFGSIGGSLWSTECEHEFLMIRPESIICHFARTRLEEVDTGFGRPTFHVLPLDRLRTQIERTGPPMKDDAFEDVAGSEDEDDQDQMDID</sequence>
<feature type="compositionally biased region" description="Acidic residues" evidence="5">
    <location>
        <begin position="1319"/>
        <end position="1338"/>
    </location>
</feature>
<evidence type="ECO:0000256" key="3">
    <source>
        <dbReference type="ARBA" id="ARBA00022833"/>
    </source>
</evidence>
<proteinExistence type="predicted"/>
<evidence type="ECO:0000313" key="8">
    <source>
        <dbReference type="Proteomes" id="UP000290288"/>
    </source>
</evidence>
<feature type="region of interest" description="Disordered" evidence="5">
    <location>
        <begin position="1310"/>
        <end position="1338"/>
    </location>
</feature>
<dbReference type="SMART" id="SM00184">
    <property type="entry name" value="RING"/>
    <property type="match status" value="1"/>
</dbReference>
<keyword evidence="2 4" id="KW-0863">Zinc-finger</keyword>
<organism evidence="7 8">
    <name type="scientific">Candolleomyces aberdarensis</name>
    <dbReference type="NCBI Taxonomy" id="2316362"/>
    <lineage>
        <taxon>Eukaryota</taxon>
        <taxon>Fungi</taxon>
        <taxon>Dikarya</taxon>
        <taxon>Basidiomycota</taxon>
        <taxon>Agaricomycotina</taxon>
        <taxon>Agaricomycetes</taxon>
        <taxon>Agaricomycetidae</taxon>
        <taxon>Agaricales</taxon>
        <taxon>Agaricineae</taxon>
        <taxon>Psathyrellaceae</taxon>
        <taxon>Candolleomyces</taxon>
    </lineage>
</organism>
<dbReference type="Pfam" id="PF02992">
    <property type="entry name" value="Transposase_21"/>
    <property type="match status" value="1"/>
</dbReference>
<dbReference type="SUPFAM" id="SSF57850">
    <property type="entry name" value="RING/U-box"/>
    <property type="match status" value="1"/>
</dbReference>
<evidence type="ECO:0000313" key="7">
    <source>
        <dbReference type="EMBL" id="RXW18464.1"/>
    </source>
</evidence>
<dbReference type="EMBL" id="SDEE01000264">
    <property type="protein sequence ID" value="RXW18464.1"/>
    <property type="molecule type" value="Genomic_DNA"/>
</dbReference>
<reference evidence="7 8" key="1">
    <citation type="submission" date="2019-01" db="EMBL/GenBank/DDBJ databases">
        <title>Draft genome sequence of Psathyrella aberdarensis IHI B618.</title>
        <authorList>
            <person name="Buettner E."/>
            <person name="Kellner H."/>
        </authorList>
    </citation>
    <scope>NUCLEOTIDE SEQUENCE [LARGE SCALE GENOMIC DNA]</scope>
    <source>
        <strain evidence="7 8">IHI B618</strain>
    </source>
</reference>